<name>B0CRM9_LACBS</name>
<organism evidence="4">
    <name type="scientific">Laccaria bicolor (strain S238N-H82 / ATCC MYA-4686)</name>
    <name type="common">Bicoloured deceiver</name>
    <name type="synonym">Laccaria laccata var. bicolor</name>
    <dbReference type="NCBI Taxonomy" id="486041"/>
    <lineage>
        <taxon>Eukaryota</taxon>
        <taxon>Fungi</taxon>
        <taxon>Dikarya</taxon>
        <taxon>Basidiomycota</taxon>
        <taxon>Agaricomycotina</taxon>
        <taxon>Agaricomycetes</taxon>
        <taxon>Agaricomycetidae</taxon>
        <taxon>Agaricales</taxon>
        <taxon>Agaricineae</taxon>
        <taxon>Hydnangiaceae</taxon>
        <taxon>Laccaria</taxon>
    </lineage>
</organism>
<protein>
    <submittedName>
        <fullName evidence="3">Predicted protein</fullName>
    </submittedName>
</protein>
<dbReference type="PROSITE" id="PS51257">
    <property type="entry name" value="PROKAR_LIPOPROTEIN"/>
    <property type="match status" value="1"/>
</dbReference>
<evidence type="ECO:0000256" key="2">
    <source>
        <dbReference type="SAM" id="Phobius"/>
    </source>
</evidence>
<accession>B0CRM9</accession>
<feature type="compositionally biased region" description="Polar residues" evidence="1">
    <location>
        <begin position="128"/>
        <end position="142"/>
    </location>
</feature>
<feature type="region of interest" description="Disordered" evidence="1">
    <location>
        <begin position="62"/>
        <end position="91"/>
    </location>
</feature>
<evidence type="ECO:0000256" key="1">
    <source>
        <dbReference type="SAM" id="MobiDB-lite"/>
    </source>
</evidence>
<keyword evidence="2" id="KW-1133">Transmembrane helix</keyword>
<sequence length="285" mass="31395">MDFRSQGVAVNAVGFLYASVGFFLVSCTVFASSTTFPHAAQSVLGAILNAFYRHRVPPLAAAKNSHRKGHLDPSLPRRNRPPCTEAEPALHSQSIVPDITLDQHLDHQSSTTTTTTFLLISSSQSTTDYGSTQRPSSPPSSNDLRRLVDVDGSRVGFRMSNLKPPWAKEKPRISRSRSSPQLSDQLSPPSSRQKEPKVKKSKRGPESLEGKPEKALRKVCSTPDPGGEITMKAFSRNAVKKRTETLRTQPYEAPYFCAPPIPLTKPLEKEVKKPISKSRSMTFVV</sequence>
<dbReference type="AlphaFoldDB" id="B0CRM9"/>
<reference evidence="3 4" key="1">
    <citation type="journal article" date="2008" name="Nature">
        <title>The genome of Laccaria bicolor provides insights into mycorrhizal symbiosis.</title>
        <authorList>
            <person name="Martin F."/>
            <person name="Aerts A."/>
            <person name="Ahren D."/>
            <person name="Brun A."/>
            <person name="Danchin E.G.J."/>
            <person name="Duchaussoy F."/>
            <person name="Gibon J."/>
            <person name="Kohler A."/>
            <person name="Lindquist E."/>
            <person name="Pereda V."/>
            <person name="Salamov A."/>
            <person name="Shapiro H.J."/>
            <person name="Wuyts J."/>
            <person name="Blaudez D."/>
            <person name="Buee M."/>
            <person name="Brokstein P."/>
            <person name="Canbaeck B."/>
            <person name="Cohen D."/>
            <person name="Courty P.E."/>
            <person name="Coutinho P.M."/>
            <person name="Delaruelle C."/>
            <person name="Detter J.C."/>
            <person name="Deveau A."/>
            <person name="DiFazio S."/>
            <person name="Duplessis S."/>
            <person name="Fraissinet-Tachet L."/>
            <person name="Lucic E."/>
            <person name="Frey-Klett P."/>
            <person name="Fourrey C."/>
            <person name="Feussner I."/>
            <person name="Gay G."/>
            <person name="Grimwood J."/>
            <person name="Hoegger P.J."/>
            <person name="Jain P."/>
            <person name="Kilaru S."/>
            <person name="Labbe J."/>
            <person name="Lin Y.C."/>
            <person name="Legue V."/>
            <person name="Le Tacon F."/>
            <person name="Marmeisse R."/>
            <person name="Melayah D."/>
            <person name="Montanini B."/>
            <person name="Muratet M."/>
            <person name="Nehls U."/>
            <person name="Niculita-Hirzel H."/>
            <person name="Oudot-Le Secq M.P."/>
            <person name="Peter M."/>
            <person name="Quesneville H."/>
            <person name="Rajashekar B."/>
            <person name="Reich M."/>
            <person name="Rouhier N."/>
            <person name="Schmutz J."/>
            <person name="Yin T."/>
            <person name="Chalot M."/>
            <person name="Henrissat B."/>
            <person name="Kuees U."/>
            <person name="Lucas S."/>
            <person name="Van de Peer Y."/>
            <person name="Podila G.K."/>
            <person name="Polle A."/>
            <person name="Pukkila P.J."/>
            <person name="Richardson P.M."/>
            <person name="Rouze P."/>
            <person name="Sanders I.R."/>
            <person name="Stajich J.E."/>
            <person name="Tunlid A."/>
            <person name="Tuskan G."/>
            <person name="Grigoriev I.V."/>
        </authorList>
    </citation>
    <scope>NUCLEOTIDE SEQUENCE [LARGE SCALE GENOMIC DNA]</scope>
    <source>
        <strain evidence="4">S238N-H82 / ATCC MYA-4686</strain>
    </source>
</reference>
<evidence type="ECO:0000313" key="4">
    <source>
        <dbReference type="Proteomes" id="UP000001194"/>
    </source>
</evidence>
<dbReference type="OrthoDB" id="3005638at2759"/>
<dbReference type="InParanoid" id="B0CRM9"/>
<dbReference type="RefSeq" id="XP_001874055.1">
    <property type="nucleotide sequence ID" value="XM_001874020.1"/>
</dbReference>
<feature type="compositionally biased region" description="Low complexity" evidence="1">
    <location>
        <begin position="176"/>
        <end position="191"/>
    </location>
</feature>
<dbReference type="KEGG" id="lbc:LACBIDRAFT_301219"/>
<keyword evidence="2" id="KW-0472">Membrane</keyword>
<feature type="region of interest" description="Disordered" evidence="1">
    <location>
        <begin position="125"/>
        <end position="229"/>
    </location>
</feature>
<feature type="compositionally biased region" description="Basic and acidic residues" evidence="1">
    <location>
        <begin position="192"/>
        <end position="216"/>
    </location>
</feature>
<gene>
    <name evidence="3" type="ORF">LACBIDRAFT_301219</name>
</gene>
<keyword evidence="4" id="KW-1185">Reference proteome</keyword>
<feature type="compositionally biased region" description="Basic and acidic residues" evidence="1">
    <location>
        <begin position="143"/>
        <end position="152"/>
    </location>
</feature>
<dbReference type="GeneID" id="6068794"/>
<dbReference type="HOGENOM" id="CLU_085126_0_0_1"/>
<dbReference type="Proteomes" id="UP000001194">
    <property type="component" value="Unassembled WGS sequence"/>
</dbReference>
<feature type="transmembrane region" description="Helical" evidence="2">
    <location>
        <begin position="12"/>
        <end position="31"/>
    </location>
</feature>
<dbReference type="EMBL" id="DS547091">
    <property type="protein sequence ID" value="EDR15847.1"/>
    <property type="molecule type" value="Genomic_DNA"/>
</dbReference>
<keyword evidence="2" id="KW-0812">Transmembrane</keyword>
<proteinExistence type="predicted"/>
<evidence type="ECO:0000313" key="3">
    <source>
        <dbReference type="EMBL" id="EDR15847.1"/>
    </source>
</evidence>